<keyword evidence="10" id="KW-0175">Coiled coil</keyword>
<evidence type="ECO:0000256" key="3">
    <source>
        <dbReference type="ARBA" id="ARBA00021315"/>
    </source>
</evidence>
<evidence type="ECO:0000256" key="7">
    <source>
        <dbReference type="ARBA" id="ARBA00023204"/>
    </source>
</evidence>
<dbReference type="InterPro" id="IPR027417">
    <property type="entry name" value="P-loop_NTPase"/>
</dbReference>
<dbReference type="PATRIC" id="fig|1476583.3.peg.2182"/>
<accession>A0A016QNR3</accession>
<proteinExistence type="inferred from homology"/>
<dbReference type="GO" id="GO:0006310">
    <property type="term" value="P:DNA recombination"/>
    <property type="evidence" value="ECO:0007669"/>
    <property type="project" value="InterPro"/>
</dbReference>
<evidence type="ECO:0000256" key="5">
    <source>
        <dbReference type="ARBA" id="ARBA00022763"/>
    </source>
</evidence>
<evidence type="ECO:0000256" key="4">
    <source>
        <dbReference type="ARBA" id="ARBA00022741"/>
    </source>
</evidence>
<comment type="caution">
    <text evidence="12">The sequence shown here is derived from an EMBL/GenBank/DDBJ whole genome shotgun (WGS) entry which is preliminary data.</text>
</comment>
<dbReference type="InterPro" id="IPR003395">
    <property type="entry name" value="RecF/RecN/SMC_N"/>
</dbReference>
<sequence length="564" mass="60033">MTRKARAATVPPAPSMPDSAPAAALSRLALARLEVRNLATIRDLTLELRGGFSAFTGETGAGKSIIVDALGLLLGSRANTDLIRTGEDGLLVTGFWEGASGDEFSASRRVSAQGRGTARLDGEVVSVRELQEWAAARLTIHWQHSAVSLLTPANQRALLDRQVTDELGAYQTAYRAWTDARARLDALRTGERERARQLDLLTFQVREIAEVAPRPGEEEPLTAELTRLSNLETIALGAAGALDLLSDGETSAAGLIAEAVRALNAGAKYDETSAQLQQDLRGALDSVQAVVGELRGVAEDSAPDPEDLARTETRLAALGKLRAKYGPALEDVLTFQAEAERDLAALTRDEQDAGTLEAEVSRLEREARRAGEALDAARTRTAGPLATQLLNVIRELGMPHARLEFRLSPLPQPGPAGLSDVTLNFTANPGEDLGPLADVASGGELSRVMLAISTVLGADTPAVVFDEVDAGIGGAAALAVAEQLGRLARERQVLVVTHLAQIAARADHHYKVEKQVEGGRTVSRVRLLTPQERLEEIARMLSGNTSEAALTHARELLEGRPEPA</sequence>
<keyword evidence="13" id="KW-1185">Reference proteome</keyword>
<name>A0A016QNR3_9DEIO</name>
<evidence type="ECO:0000256" key="10">
    <source>
        <dbReference type="SAM" id="Coils"/>
    </source>
</evidence>
<keyword evidence="7 9" id="KW-0234">DNA repair</keyword>
<dbReference type="RefSeq" id="WP_034357841.1">
    <property type="nucleotide sequence ID" value="NZ_JHAC01000033.1"/>
</dbReference>
<dbReference type="InterPro" id="IPR004604">
    <property type="entry name" value="DNA_recomb/repair_RecN"/>
</dbReference>
<dbReference type="NCBIfam" id="TIGR00634">
    <property type="entry name" value="recN"/>
    <property type="match status" value="1"/>
</dbReference>
<gene>
    <name evidence="12" type="ORF">DEIPH_ctg033orf0014</name>
</gene>
<dbReference type="AlphaFoldDB" id="A0A016QNR3"/>
<protein>
    <recommendedName>
        <fullName evidence="3 9">DNA repair protein RecN</fullName>
    </recommendedName>
    <alternativeName>
        <fullName evidence="8 9">Recombination protein N</fullName>
    </alternativeName>
</protein>
<dbReference type="OrthoDB" id="9806954at2"/>
<dbReference type="GO" id="GO:0006281">
    <property type="term" value="P:DNA repair"/>
    <property type="evidence" value="ECO:0007669"/>
    <property type="project" value="UniProtKB-KW"/>
</dbReference>
<dbReference type="GO" id="GO:0043590">
    <property type="term" value="C:bacterial nucleoid"/>
    <property type="evidence" value="ECO:0007669"/>
    <property type="project" value="TreeGrafter"/>
</dbReference>
<keyword evidence="6" id="KW-0067">ATP-binding</keyword>
<dbReference type="CDD" id="cd03241">
    <property type="entry name" value="ABC_RecN"/>
    <property type="match status" value="1"/>
</dbReference>
<organism evidence="12 13">
    <name type="scientific">Deinococcus phoenicis</name>
    <dbReference type="NCBI Taxonomy" id="1476583"/>
    <lineage>
        <taxon>Bacteria</taxon>
        <taxon>Thermotogati</taxon>
        <taxon>Deinococcota</taxon>
        <taxon>Deinococci</taxon>
        <taxon>Deinococcales</taxon>
        <taxon>Deinococcaceae</taxon>
        <taxon>Deinococcus</taxon>
    </lineage>
</organism>
<evidence type="ECO:0000256" key="6">
    <source>
        <dbReference type="ARBA" id="ARBA00022840"/>
    </source>
</evidence>
<dbReference type="GO" id="GO:0009432">
    <property type="term" value="P:SOS response"/>
    <property type="evidence" value="ECO:0007669"/>
    <property type="project" value="TreeGrafter"/>
</dbReference>
<dbReference type="SUPFAM" id="SSF52540">
    <property type="entry name" value="P-loop containing nucleoside triphosphate hydrolases"/>
    <property type="match status" value="2"/>
</dbReference>
<evidence type="ECO:0000313" key="12">
    <source>
        <dbReference type="EMBL" id="EYB67611.1"/>
    </source>
</evidence>
<dbReference type="Proteomes" id="UP000020492">
    <property type="component" value="Unassembled WGS sequence"/>
</dbReference>
<dbReference type="eggNOG" id="COG0497">
    <property type="taxonomic scope" value="Bacteria"/>
</dbReference>
<dbReference type="PANTHER" id="PTHR11059:SF0">
    <property type="entry name" value="DNA REPAIR PROTEIN RECN"/>
    <property type="match status" value="1"/>
</dbReference>
<comment type="function">
    <text evidence="1 9">May be involved in recombinational repair of damaged DNA.</text>
</comment>
<dbReference type="PIRSF" id="PIRSF003128">
    <property type="entry name" value="RecN"/>
    <property type="match status" value="1"/>
</dbReference>
<feature type="coiled-coil region" evidence="10">
    <location>
        <begin position="346"/>
        <end position="380"/>
    </location>
</feature>
<evidence type="ECO:0000256" key="9">
    <source>
        <dbReference type="PIRNR" id="PIRNR003128"/>
    </source>
</evidence>
<dbReference type="EMBL" id="JHAC01000033">
    <property type="protein sequence ID" value="EYB67611.1"/>
    <property type="molecule type" value="Genomic_DNA"/>
</dbReference>
<feature type="domain" description="RecF/RecN/SMC N-terminal" evidence="11">
    <location>
        <begin position="30"/>
        <end position="517"/>
    </location>
</feature>
<evidence type="ECO:0000313" key="13">
    <source>
        <dbReference type="Proteomes" id="UP000020492"/>
    </source>
</evidence>
<dbReference type="Gene3D" id="3.40.50.300">
    <property type="entry name" value="P-loop containing nucleotide triphosphate hydrolases"/>
    <property type="match status" value="2"/>
</dbReference>
<dbReference type="PANTHER" id="PTHR11059">
    <property type="entry name" value="DNA REPAIR PROTEIN RECN"/>
    <property type="match status" value="1"/>
</dbReference>
<evidence type="ECO:0000256" key="1">
    <source>
        <dbReference type="ARBA" id="ARBA00003618"/>
    </source>
</evidence>
<evidence type="ECO:0000259" key="11">
    <source>
        <dbReference type="Pfam" id="PF02463"/>
    </source>
</evidence>
<dbReference type="Pfam" id="PF02463">
    <property type="entry name" value="SMC_N"/>
    <property type="match status" value="1"/>
</dbReference>
<keyword evidence="4" id="KW-0547">Nucleotide-binding</keyword>
<dbReference type="GO" id="GO:0005524">
    <property type="term" value="F:ATP binding"/>
    <property type="evidence" value="ECO:0007669"/>
    <property type="project" value="UniProtKB-KW"/>
</dbReference>
<evidence type="ECO:0000256" key="2">
    <source>
        <dbReference type="ARBA" id="ARBA00009441"/>
    </source>
</evidence>
<dbReference type="STRING" id="1476583.DEIPH_ctg033orf0014"/>
<comment type="similarity">
    <text evidence="2 9">Belongs to the RecN family.</text>
</comment>
<evidence type="ECO:0000256" key="8">
    <source>
        <dbReference type="ARBA" id="ARBA00033408"/>
    </source>
</evidence>
<keyword evidence="5 9" id="KW-0227">DNA damage</keyword>
<reference evidence="12 13" key="1">
    <citation type="submission" date="2014-03" db="EMBL/GenBank/DDBJ databases">
        <title>Draft genome sequence of Deinococcus phoenicis 1P10ME.</title>
        <authorList>
            <person name="Stepanov V.G."/>
            <person name="Vaishampayan P."/>
            <person name="Venkateswaran K."/>
            <person name="Fox G.E."/>
        </authorList>
    </citation>
    <scope>NUCLEOTIDE SEQUENCE [LARGE SCALE GENOMIC DNA]</scope>
    <source>
        <strain evidence="12 13">1P10ME</strain>
    </source>
</reference>